<evidence type="ECO:0000259" key="2">
    <source>
        <dbReference type="Pfam" id="PF11296"/>
    </source>
</evidence>
<dbReference type="InterPro" id="IPR053883">
    <property type="entry name" value="DUF3097_N"/>
</dbReference>
<protein>
    <recommendedName>
        <fullName evidence="6">DUF3097 domain-containing protein</fullName>
    </recommendedName>
</protein>
<sequence>MPPHPRRYGDDVLSGDRRRRDRRSVPTVPAELGLVVEVADDGFCGAVVAWDRTTLTLEDRHGRRRVFEMAPASFLIDGRPVTVVRPPSAPSGPLRSASGSVLVPGLRARTARESRIFVEGVQDAELVERIWGHDLRVEGIVVECLEGVDRLEEAVAAFAPGPQRRLGVLLDHLVPGSKESRIAERVSSPHVLVVGHPFVDVWQAVRPSVLGIPAWPSVPQGTPWKEGVLAALGWRTDPQEAWRRILGSVRSYADLEPELLGRVEEVIDFLTAPCSSPA</sequence>
<dbReference type="Proteomes" id="UP000074382">
    <property type="component" value="Unassembled WGS sequence"/>
</dbReference>
<dbReference type="EMBL" id="LGEM01000138">
    <property type="protein sequence ID" value="KUP95203.1"/>
    <property type="molecule type" value="Genomic_DNA"/>
</dbReference>
<comment type="caution">
    <text evidence="4">The sequence shown here is derived from an EMBL/GenBank/DDBJ whole genome shotgun (WGS) entry which is preliminary data.</text>
</comment>
<proteinExistence type="predicted"/>
<dbReference type="OrthoDB" id="3398606at2"/>
<evidence type="ECO:0000259" key="3">
    <source>
        <dbReference type="Pfam" id="PF22845"/>
    </source>
</evidence>
<dbReference type="AlphaFoldDB" id="A0A147KD31"/>
<keyword evidence="5" id="KW-1185">Reference proteome</keyword>
<dbReference type="Pfam" id="PF11296">
    <property type="entry name" value="DUF3097_C"/>
    <property type="match status" value="1"/>
</dbReference>
<reference evidence="5" key="1">
    <citation type="journal article" date="2017" name="Acta Aliment.">
        <title>Plant polysaccharide degrading enzyme system of Thermpbifida cellulosilytica TB100 revealed by de novo genome project data.</title>
        <authorList>
            <person name="Toth A."/>
            <person name="Baka E."/>
            <person name="Luzics S."/>
            <person name="Bata-Vidacs I."/>
            <person name="Nagy I."/>
            <person name="Balint B."/>
            <person name="Herceg R."/>
            <person name="Olasz F."/>
            <person name="Wilk T."/>
            <person name="Nagy T."/>
            <person name="Kriszt B."/>
            <person name="Nagy I."/>
            <person name="Kukolya J."/>
        </authorList>
    </citation>
    <scope>NUCLEOTIDE SEQUENCE [LARGE SCALE GENOMIC DNA]</scope>
    <source>
        <strain evidence="5">TB100</strain>
    </source>
</reference>
<feature type="domain" description="DUF3097" evidence="2">
    <location>
        <begin position="114"/>
        <end position="271"/>
    </location>
</feature>
<name>A0A147KD31_THECS</name>
<gene>
    <name evidence="4" type="ORF">AC529_18660</name>
</gene>
<feature type="compositionally biased region" description="Basic and acidic residues" evidence="1">
    <location>
        <begin position="7"/>
        <end position="18"/>
    </location>
</feature>
<dbReference type="Pfam" id="PF22845">
    <property type="entry name" value="DUF3097_N"/>
    <property type="match status" value="1"/>
</dbReference>
<dbReference type="PATRIC" id="fig|665004.4.peg.175"/>
<evidence type="ECO:0000313" key="4">
    <source>
        <dbReference type="EMBL" id="KUP95203.1"/>
    </source>
</evidence>
<feature type="region of interest" description="Disordered" evidence="1">
    <location>
        <begin position="1"/>
        <end position="24"/>
    </location>
</feature>
<accession>A0A147KD31</accession>
<evidence type="ECO:0000313" key="5">
    <source>
        <dbReference type="Proteomes" id="UP000074382"/>
    </source>
</evidence>
<dbReference type="STRING" id="665004.AC529_18660"/>
<evidence type="ECO:0008006" key="6">
    <source>
        <dbReference type="Google" id="ProtNLM"/>
    </source>
</evidence>
<dbReference type="RefSeq" id="WP_068753019.1">
    <property type="nucleotide sequence ID" value="NZ_KQ950180.1"/>
</dbReference>
<evidence type="ECO:0000256" key="1">
    <source>
        <dbReference type="SAM" id="MobiDB-lite"/>
    </source>
</evidence>
<feature type="domain" description="DUF3097" evidence="3">
    <location>
        <begin position="28"/>
        <end position="86"/>
    </location>
</feature>
<dbReference type="InterPro" id="IPR021447">
    <property type="entry name" value="DUF3097_C"/>
</dbReference>
<organism evidence="4 5">
    <name type="scientific">Thermobifida cellulosilytica TB100</name>
    <dbReference type="NCBI Taxonomy" id="665004"/>
    <lineage>
        <taxon>Bacteria</taxon>
        <taxon>Bacillati</taxon>
        <taxon>Actinomycetota</taxon>
        <taxon>Actinomycetes</taxon>
        <taxon>Streptosporangiales</taxon>
        <taxon>Nocardiopsidaceae</taxon>
        <taxon>Thermobifida</taxon>
    </lineage>
</organism>